<keyword evidence="6" id="KW-1185">Reference proteome</keyword>
<keyword evidence="5" id="KW-0378">Hydrolase</keyword>
<dbReference type="AlphaFoldDB" id="A0A6N6VRL1"/>
<dbReference type="InterPro" id="IPR023198">
    <property type="entry name" value="PGP-like_dom2"/>
</dbReference>
<dbReference type="Gene3D" id="1.10.150.240">
    <property type="entry name" value="Putative phosphatase, domain 2"/>
    <property type="match status" value="1"/>
</dbReference>
<dbReference type="NCBIfam" id="TIGR01549">
    <property type="entry name" value="HAD-SF-IA-v1"/>
    <property type="match status" value="1"/>
</dbReference>
<dbReference type="GO" id="GO:0008967">
    <property type="term" value="F:phosphoglycolate phosphatase activity"/>
    <property type="evidence" value="ECO:0007669"/>
    <property type="project" value="UniProtKB-EC"/>
</dbReference>
<proteinExistence type="inferred from homology"/>
<evidence type="ECO:0000256" key="2">
    <source>
        <dbReference type="ARBA" id="ARBA00004818"/>
    </source>
</evidence>
<dbReference type="SFLD" id="SFLDS00003">
    <property type="entry name" value="Haloacid_Dehalogenase"/>
    <property type="match status" value="1"/>
</dbReference>
<dbReference type="GO" id="GO:0006281">
    <property type="term" value="P:DNA repair"/>
    <property type="evidence" value="ECO:0007669"/>
    <property type="project" value="TreeGrafter"/>
</dbReference>
<dbReference type="EMBL" id="WFLM01000003">
    <property type="protein sequence ID" value="KAB8038757.1"/>
    <property type="molecule type" value="Genomic_DNA"/>
</dbReference>
<name>A0A6N6VRL1_9BACT</name>
<dbReference type="PANTHER" id="PTHR43434">
    <property type="entry name" value="PHOSPHOGLYCOLATE PHOSPHATASE"/>
    <property type="match status" value="1"/>
</dbReference>
<comment type="caution">
    <text evidence="5">The sequence shown here is derived from an EMBL/GenBank/DDBJ whole genome shotgun (WGS) entry which is preliminary data.</text>
</comment>
<dbReference type="Pfam" id="PF13419">
    <property type="entry name" value="HAD_2"/>
    <property type="match status" value="1"/>
</dbReference>
<dbReference type="InterPro" id="IPR006439">
    <property type="entry name" value="HAD-SF_hydro_IA"/>
</dbReference>
<dbReference type="EC" id="3.1.3.18" evidence="4"/>
<dbReference type="SFLD" id="SFLDG01129">
    <property type="entry name" value="C1.5:_HAD__Beta-PGM__Phosphata"/>
    <property type="match status" value="1"/>
</dbReference>
<comment type="pathway">
    <text evidence="2">Organic acid metabolism; glycolate biosynthesis; glycolate from 2-phosphoglycolate: step 1/1.</text>
</comment>
<sequence>MRFFFFDLDGTLEDSREDMANSANAVRENLGLALKDVEILKTHVNKGMHELYMNCFEDYLQNKENFNTLYEQVKQKYETHYLENICIKTKCYSDIKEVLKILSQKDKVFVITNKPELHSKELLKKLGLLEYITDVMGGDSCAEMKPSSLPLKIVSQRHNFCSLSDKAFMVGDSSGDIKAGKSFGASTIWCSWGYNSAPGSDLPDFTVNTPKEILSLI</sequence>
<reference evidence="5 6" key="1">
    <citation type="submission" date="2019-10" db="EMBL/GenBank/DDBJ databases">
        <title>New species of Slilvanegrellaceae.</title>
        <authorList>
            <person name="Pitt A."/>
            <person name="Hahn M.W."/>
        </authorList>
    </citation>
    <scope>NUCLEOTIDE SEQUENCE [LARGE SCALE GENOMIC DNA]</scope>
    <source>
        <strain evidence="5 6">SP-Ram-0.45-NSY-1</strain>
    </source>
</reference>
<evidence type="ECO:0000313" key="5">
    <source>
        <dbReference type="EMBL" id="KAB8038757.1"/>
    </source>
</evidence>
<evidence type="ECO:0000256" key="3">
    <source>
        <dbReference type="ARBA" id="ARBA00006171"/>
    </source>
</evidence>
<evidence type="ECO:0000256" key="4">
    <source>
        <dbReference type="ARBA" id="ARBA00013078"/>
    </source>
</evidence>
<dbReference type="PANTHER" id="PTHR43434:SF1">
    <property type="entry name" value="PHOSPHOGLYCOLATE PHOSPHATASE"/>
    <property type="match status" value="1"/>
</dbReference>
<dbReference type="InterPro" id="IPR041492">
    <property type="entry name" value="HAD_2"/>
</dbReference>
<gene>
    <name evidence="5" type="ORF">GCL60_07795</name>
</gene>
<evidence type="ECO:0000256" key="1">
    <source>
        <dbReference type="ARBA" id="ARBA00000830"/>
    </source>
</evidence>
<dbReference type="InterPro" id="IPR023214">
    <property type="entry name" value="HAD_sf"/>
</dbReference>
<dbReference type="InterPro" id="IPR050155">
    <property type="entry name" value="HAD-like_hydrolase_sf"/>
</dbReference>
<dbReference type="Gene3D" id="3.40.50.1000">
    <property type="entry name" value="HAD superfamily/HAD-like"/>
    <property type="match status" value="1"/>
</dbReference>
<dbReference type="Proteomes" id="UP000437748">
    <property type="component" value="Unassembled WGS sequence"/>
</dbReference>
<accession>A0A6N6VRL1</accession>
<dbReference type="OrthoDB" id="9782449at2"/>
<dbReference type="RefSeq" id="WP_153420061.1">
    <property type="nucleotide sequence ID" value="NZ_WFLM01000003.1"/>
</dbReference>
<dbReference type="InterPro" id="IPR036412">
    <property type="entry name" value="HAD-like_sf"/>
</dbReference>
<comment type="catalytic activity">
    <reaction evidence="1">
        <text>2-phosphoglycolate + H2O = glycolate + phosphate</text>
        <dbReference type="Rhea" id="RHEA:14369"/>
        <dbReference type="ChEBI" id="CHEBI:15377"/>
        <dbReference type="ChEBI" id="CHEBI:29805"/>
        <dbReference type="ChEBI" id="CHEBI:43474"/>
        <dbReference type="ChEBI" id="CHEBI:58033"/>
        <dbReference type="EC" id="3.1.3.18"/>
    </reaction>
</comment>
<dbReference type="GO" id="GO:0005829">
    <property type="term" value="C:cytosol"/>
    <property type="evidence" value="ECO:0007669"/>
    <property type="project" value="TreeGrafter"/>
</dbReference>
<comment type="similarity">
    <text evidence="3">Belongs to the HAD-like hydrolase superfamily. CbbY/CbbZ/Gph/YieH family.</text>
</comment>
<evidence type="ECO:0000313" key="6">
    <source>
        <dbReference type="Proteomes" id="UP000437748"/>
    </source>
</evidence>
<protein>
    <recommendedName>
        <fullName evidence="4">phosphoglycolate phosphatase</fullName>
        <ecNumber evidence="4">3.1.3.18</ecNumber>
    </recommendedName>
</protein>
<dbReference type="SUPFAM" id="SSF56784">
    <property type="entry name" value="HAD-like"/>
    <property type="match status" value="1"/>
</dbReference>
<organism evidence="5 6">
    <name type="scientific">Silvanigrella paludirubra</name>
    <dbReference type="NCBI Taxonomy" id="2499159"/>
    <lineage>
        <taxon>Bacteria</taxon>
        <taxon>Pseudomonadati</taxon>
        <taxon>Bdellovibrionota</taxon>
        <taxon>Oligoflexia</taxon>
        <taxon>Silvanigrellales</taxon>
        <taxon>Silvanigrellaceae</taxon>
        <taxon>Silvanigrella</taxon>
    </lineage>
</organism>